<dbReference type="GO" id="GO:0005524">
    <property type="term" value="F:ATP binding"/>
    <property type="evidence" value="ECO:0007669"/>
    <property type="project" value="InterPro"/>
</dbReference>
<dbReference type="Gene3D" id="2.40.50.140">
    <property type="entry name" value="Nucleic acid-binding proteins"/>
    <property type="match status" value="1"/>
</dbReference>
<dbReference type="AlphaFoldDB" id="A0A382F6Z6"/>
<dbReference type="Pfam" id="PF00005">
    <property type="entry name" value="ABC_tran"/>
    <property type="match status" value="1"/>
</dbReference>
<dbReference type="GO" id="GO:0016887">
    <property type="term" value="F:ATP hydrolysis activity"/>
    <property type="evidence" value="ECO:0007669"/>
    <property type="project" value="InterPro"/>
</dbReference>
<dbReference type="PROSITE" id="PS50893">
    <property type="entry name" value="ABC_TRANSPORTER_2"/>
    <property type="match status" value="1"/>
</dbReference>
<sequence length="306" mass="34377">GLLQPVSGSILFDGKEVNGESTLGRQIAQVFQFAVVYDTMNVFDNLAFPLRNSREPENKIKRRVEEIAELLGLRQLLSMSAGKLNPAEKQIVSLGRGIVRKNTAAVLLDEPLTMIDPVLKLDIRRKLHEVQKELDVTMIYVTHDQHEALTFADNVTIMNKGGIIQTGTPDQLFLNPASPFVGYFIGSPGMNVMDCEMDDHGISVAGISYQISKEKFQKIKGLDGKFQLGIRPEFVETRIRPGCNQITFKLKNVENMGPYQILTLELNGLIIKARVDDQFNASDNNLVQVHFPQDKVRLYHNQRLIS</sequence>
<evidence type="ECO:0000313" key="2">
    <source>
        <dbReference type="EMBL" id="SVB58826.1"/>
    </source>
</evidence>
<protein>
    <recommendedName>
        <fullName evidence="1">ABC transporter domain-containing protein</fullName>
    </recommendedName>
</protein>
<evidence type="ECO:0000259" key="1">
    <source>
        <dbReference type="PROSITE" id="PS50893"/>
    </source>
</evidence>
<proteinExistence type="predicted"/>
<dbReference type="InterPro" id="IPR047641">
    <property type="entry name" value="ABC_transpr_MalK/UgpC-like"/>
</dbReference>
<gene>
    <name evidence="2" type="ORF">METZ01_LOCUS211680</name>
</gene>
<feature type="domain" description="ABC transporter" evidence="1">
    <location>
        <begin position="1"/>
        <end position="185"/>
    </location>
</feature>
<dbReference type="PANTHER" id="PTHR43875">
    <property type="entry name" value="MALTODEXTRIN IMPORT ATP-BINDING PROTEIN MSMX"/>
    <property type="match status" value="1"/>
</dbReference>
<dbReference type="InterPro" id="IPR027417">
    <property type="entry name" value="P-loop_NTPase"/>
</dbReference>
<name>A0A382F6Z6_9ZZZZ</name>
<dbReference type="PANTHER" id="PTHR43875:SF14">
    <property type="entry name" value="ABC TRANSPORTER ATP-BINDING PROTEIN"/>
    <property type="match status" value="1"/>
</dbReference>
<dbReference type="InterPro" id="IPR003439">
    <property type="entry name" value="ABC_transporter-like_ATP-bd"/>
</dbReference>
<accession>A0A382F6Z6</accession>
<dbReference type="InterPro" id="IPR012340">
    <property type="entry name" value="NA-bd_OB-fold"/>
</dbReference>
<dbReference type="SUPFAM" id="SSF52540">
    <property type="entry name" value="P-loop containing nucleoside triphosphate hydrolases"/>
    <property type="match status" value="1"/>
</dbReference>
<dbReference type="Gene3D" id="2.40.50.100">
    <property type="match status" value="1"/>
</dbReference>
<organism evidence="2">
    <name type="scientific">marine metagenome</name>
    <dbReference type="NCBI Taxonomy" id="408172"/>
    <lineage>
        <taxon>unclassified sequences</taxon>
        <taxon>metagenomes</taxon>
        <taxon>ecological metagenomes</taxon>
    </lineage>
</organism>
<dbReference type="Gene3D" id="3.40.50.300">
    <property type="entry name" value="P-loop containing nucleotide triphosphate hydrolases"/>
    <property type="match status" value="1"/>
</dbReference>
<dbReference type="GO" id="GO:0055052">
    <property type="term" value="C:ATP-binding cassette (ABC) transporter complex, substrate-binding subunit-containing"/>
    <property type="evidence" value="ECO:0007669"/>
    <property type="project" value="TreeGrafter"/>
</dbReference>
<dbReference type="SUPFAM" id="SSF50331">
    <property type="entry name" value="MOP-like"/>
    <property type="match status" value="1"/>
</dbReference>
<reference evidence="2" key="1">
    <citation type="submission" date="2018-05" db="EMBL/GenBank/DDBJ databases">
        <authorList>
            <person name="Lanie J.A."/>
            <person name="Ng W.-L."/>
            <person name="Kazmierczak K.M."/>
            <person name="Andrzejewski T.M."/>
            <person name="Davidsen T.M."/>
            <person name="Wayne K.J."/>
            <person name="Tettelin H."/>
            <person name="Glass J.I."/>
            <person name="Rusch D."/>
            <person name="Podicherti R."/>
            <person name="Tsui H.-C.T."/>
            <person name="Winkler M.E."/>
        </authorList>
    </citation>
    <scope>NUCLEOTIDE SEQUENCE</scope>
</reference>
<dbReference type="EMBL" id="UINC01048375">
    <property type="protein sequence ID" value="SVB58826.1"/>
    <property type="molecule type" value="Genomic_DNA"/>
</dbReference>
<dbReference type="InterPro" id="IPR008995">
    <property type="entry name" value="Mo/tungstate-bd_C_term_dom"/>
</dbReference>
<feature type="non-terminal residue" evidence="2">
    <location>
        <position position="1"/>
    </location>
</feature>